<dbReference type="EMBL" id="BJON01000043">
    <property type="protein sequence ID" value="GED73089.1"/>
    <property type="molecule type" value="Genomic_DNA"/>
</dbReference>
<dbReference type="RefSeq" id="WP_049738197.1">
    <property type="nucleotide sequence ID" value="NZ_BJON01000043.1"/>
</dbReference>
<dbReference type="InterPro" id="IPR041916">
    <property type="entry name" value="Anti_sigma_zinc_sf"/>
</dbReference>
<dbReference type="InterPro" id="IPR027383">
    <property type="entry name" value="Znf_put"/>
</dbReference>
<dbReference type="STRING" id="54915.ADS79_09455"/>
<comment type="caution">
    <text evidence="5">The sequence shown here is derived from an EMBL/GenBank/DDBJ whole genome shotgun (WGS) entry which is preliminary data.</text>
</comment>
<gene>
    <name evidence="5" type="ORF">ADS79_09455</name>
    <name evidence="4" type="ORF">BRE01_67910</name>
</gene>
<evidence type="ECO:0000313" key="7">
    <source>
        <dbReference type="Proteomes" id="UP000319578"/>
    </source>
</evidence>
<proteinExistence type="inferred from homology"/>
<keyword evidence="5" id="KW-0812">Transmembrane</keyword>
<reference evidence="5" key="2">
    <citation type="submission" date="2015-07" db="EMBL/GenBank/DDBJ databases">
        <title>MeaNS - Measles Nucleotide Surveillance Program.</title>
        <authorList>
            <person name="Tran T."/>
            <person name="Druce J."/>
        </authorList>
    </citation>
    <scope>NUCLEOTIDE SEQUENCE</scope>
    <source>
        <strain evidence="5">DSM 9887</strain>
    </source>
</reference>
<dbReference type="Pfam" id="PF13490">
    <property type="entry name" value="zf-HC2"/>
    <property type="match status" value="1"/>
</dbReference>
<dbReference type="OrthoDB" id="9782842at2"/>
<feature type="domain" description="Putative zinc-finger" evidence="3">
    <location>
        <begin position="3"/>
        <end position="37"/>
    </location>
</feature>
<dbReference type="EMBL" id="LGIQ01000006">
    <property type="protein sequence ID" value="KNB73053.1"/>
    <property type="molecule type" value="Genomic_DNA"/>
</dbReference>
<keyword evidence="7" id="KW-1185">Reference proteome</keyword>
<comment type="similarity">
    <text evidence="1">Belongs to the zinc-associated anti-sigma factor (ZAS) superfamily. Anti-sigma-W factor family.</text>
</comment>
<reference evidence="4 7" key="3">
    <citation type="submission" date="2019-06" db="EMBL/GenBank/DDBJ databases">
        <title>Whole genome shotgun sequence of Brevibacillus reuszeri NBRC 15719.</title>
        <authorList>
            <person name="Hosoyama A."/>
            <person name="Uohara A."/>
            <person name="Ohji S."/>
            <person name="Ichikawa N."/>
        </authorList>
    </citation>
    <scope>NUCLEOTIDE SEQUENCE [LARGE SCALE GENOMIC DNA]</scope>
    <source>
        <strain evidence="4 7">NBRC 15719</strain>
    </source>
</reference>
<evidence type="ECO:0000313" key="6">
    <source>
        <dbReference type="Proteomes" id="UP000036834"/>
    </source>
</evidence>
<dbReference type="Proteomes" id="UP000319578">
    <property type="component" value="Unassembled WGS sequence"/>
</dbReference>
<protein>
    <recommendedName>
        <fullName evidence="2">Anti-sigma-W factor RsiW</fullName>
    </recommendedName>
</protein>
<reference evidence="6" key="1">
    <citation type="submission" date="2015-07" db="EMBL/GenBank/DDBJ databases">
        <title>Genome sequencing project for genomic taxonomy and phylogenomics of Bacillus-like bacteria.</title>
        <authorList>
            <person name="Liu B."/>
            <person name="Wang J."/>
            <person name="Zhu Y."/>
            <person name="Liu G."/>
            <person name="Chen Q."/>
            <person name="Chen Z."/>
            <person name="Lan J."/>
            <person name="Che J."/>
            <person name="Ge C."/>
            <person name="Shi H."/>
            <person name="Pan Z."/>
            <person name="Liu X."/>
        </authorList>
    </citation>
    <scope>NUCLEOTIDE SEQUENCE [LARGE SCALE GENOMIC DNA]</scope>
    <source>
        <strain evidence="6">DSM 9887</strain>
    </source>
</reference>
<dbReference type="Gene3D" id="1.10.10.1320">
    <property type="entry name" value="Anti-sigma factor, zinc-finger domain"/>
    <property type="match status" value="1"/>
</dbReference>
<keyword evidence="5" id="KW-0472">Membrane</keyword>
<dbReference type="Proteomes" id="UP000036834">
    <property type="component" value="Unassembled WGS sequence"/>
</dbReference>
<evidence type="ECO:0000313" key="5">
    <source>
        <dbReference type="EMBL" id="KNB73053.1"/>
    </source>
</evidence>
<dbReference type="PATRIC" id="fig|54915.3.peg.810"/>
<sequence length="207" mass="23147">MECRDMISLIHEYLDGDTDELTNQHLQTHMKTCVSCRQHMHELQRAIAFVQSASHIHVSSDFTARVLAQLPAPTKKNLFSSWLRNHPFLTAAAVFFFLMTGSLCANWFDRDNILQVSSSNMDKLKIDRERNVVVVPAGISIDGDLVVRNGNVEVQGEVHGNVVAIEGKVFVASTAQVVGNTESIEAIFDWIWYEVKNIGNDLLPALP</sequence>
<evidence type="ECO:0000313" key="4">
    <source>
        <dbReference type="EMBL" id="GED73089.1"/>
    </source>
</evidence>
<accession>A0A0K9YWI8</accession>
<evidence type="ECO:0000259" key="3">
    <source>
        <dbReference type="Pfam" id="PF13490"/>
    </source>
</evidence>
<dbReference type="AlphaFoldDB" id="A0A0K9YWI8"/>
<evidence type="ECO:0000256" key="1">
    <source>
        <dbReference type="ARBA" id="ARBA00024353"/>
    </source>
</evidence>
<evidence type="ECO:0000256" key="2">
    <source>
        <dbReference type="ARBA" id="ARBA00024438"/>
    </source>
</evidence>
<organism evidence="5 6">
    <name type="scientific">Brevibacillus reuszeri</name>
    <dbReference type="NCBI Taxonomy" id="54915"/>
    <lineage>
        <taxon>Bacteria</taxon>
        <taxon>Bacillati</taxon>
        <taxon>Bacillota</taxon>
        <taxon>Bacilli</taxon>
        <taxon>Bacillales</taxon>
        <taxon>Paenibacillaceae</taxon>
        <taxon>Brevibacillus</taxon>
    </lineage>
</organism>
<name>A0A0K9YWI8_9BACL</name>